<dbReference type="Proteomes" id="UP000178444">
    <property type="component" value="Unassembled WGS sequence"/>
</dbReference>
<dbReference type="EMBL" id="MGKO01000015">
    <property type="protein sequence ID" value="OGN27182.1"/>
    <property type="molecule type" value="Genomic_DNA"/>
</dbReference>
<dbReference type="AlphaFoldDB" id="A0A1F8GP47"/>
<sequence>MKRLSVDFSGDALNCVDYIAQELAICRGDALLHAIGLMRFVAKELNSGNRILIVNEKEGYKKQIVQL</sequence>
<comment type="caution">
    <text evidence="1">The sequence shown here is derived from an EMBL/GenBank/DDBJ whole genome shotgun (WGS) entry which is preliminary data.</text>
</comment>
<protein>
    <submittedName>
        <fullName evidence="1">Uncharacterized protein</fullName>
    </submittedName>
</protein>
<name>A0A1F8GP47_9BACT</name>
<proteinExistence type="predicted"/>
<reference evidence="1 2" key="1">
    <citation type="journal article" date="2016" name="Nat. Commun.">
        <title>Thousands of microbial genomes shed light on interconnected biogeochemical processes in an aquifer system.</title>
        <authorList>
            <person name="Anantharaman K."/>
            <person name="Brown C.T."/>
            <person name="Hug L.A."/>
            <person name="Sharon I."/>
            <person name="Castelle C.J."/>
            <person name="Probst A.J."/>
            <person name="Thomas B.C."/>
            <person name="Singh A."/>
            <person name="Wilkins M.J."/>
            <person name="Karaoz U."/>
            <person name="Brodie E.L."/>
            <person name="Williams K.H."/>
            <person name="Hubbard S.S."/>
            <person name="Banfield J.F."/>
        </authorList>
    </citation>
    <scope>NUCLEOTIDE SEQUENCE [LARGE SCALE GENOMIC DNA]</scope>
</reference>
<evidence type="ECO:0000313" key="1">
    <source>
        <dbReference type="EMBL" id="OGN27182.1"/>
    </source>
</evidence>
<evidence type="ECO:0000313" key="2">
    <source>
        <dbReference type="Proteomes" id="UP000178444"/>
    </source>
</evidence>
<organism evidence="1 2">
    <name type="scientific">Candidatus Yanofskybacteria bacterium RIFCSPLOWO2_01_FULL_49_17</name>
    <dbReference type="NCBI Taxonomy" id="1802700"/>
    <lineage>
        <taxon>Bacteria</taxon>
        <taxon>Candidatus Yanofskyibacteriota</taxon>
    </lineage>
</organism>
<accession>A0A1F8GP47</accession>
<gene>
    <name evidence="1" type="ORF">A2941_03330</name>
</gene>